<dbReference type="OrthoDB" id="4062651at2759"/>
<dbReference type="FunFam" id="3.30.200.20:FF:000951">
    <property type="entry name" value="Uncharacterized protein"/>
    <property type="match status" value="1"/>
</dbReference>
<dbReference type="InterPro" id="IPR008271">
    <property type="entry name" value="Ser/Thr_kinase_AS"/>
</dbReference>
<dbReference type="CDD" id="cd00028">
    <property type="entry name" value="B_lectin"/>
    <property type="match status" value="1"/>
</dbReference>
<keyword evidence="2" id="KW-1003">Cell membrane</keyword>
<dbReference type="EC" id="2.7.11.1" evidence="19"/>
<dbReference type="Proteomes" id="UP000594638">
    <property type="component" value="Unassembled WGS sequence"/>
</dbReference>
<dbReference type="InterPro" id="IPR036426">
    <property type="entry name" value="Bulb-type_lectin_dom_sf"/>
</dbReference>
<feature type="transmembrane region" description="Helical" evidence="20">
    <location>
        <begin position="359"/>
        <end position="383"/>
    </location>
</feature>
<dbReference type="EMBL" id="CACTIH010001937">
    <property type="protein sequence ID" value="CAA2969306.1"/>
    <property type="molecule type" value="Genomic_DNA"/>
</dbReference>
<dbReference type="InterPro" id="IPR011009">
    <property type="entry name" value="Kinase-like_dom_sf"/>
</dbReference>
<keyword evidence="13 20" id="KW-0472">Membrane</keyword>
<keyword evidence="11 19" id="KW-0067">ATP-binding</keyword>
<dbReference type="SUPFAM" id="SSF51110">
    <property type="entry name" value="alpha-D-mannose-specific plant lectins"/>
    <property type="match status" value="1"/>
</dbReference>
<gene>
    <name evidence="23" type="ORF">OLEA9_A115344</name>
</gene>
<dbReference type="Pfam" id="PF00954">
    <property type="entry name" value="S_locus_glycop"/>
    <property type="match status" value="1"/>
</dbReference>
<evidence type="ECO:0000256" key="17">
    <source>
        <dbReference type="ARBA" id="ARBA00047899"/>
    </source>
</evidence>
<evidence type="ECO:0000256" key="14">
    <source>
        <dbReference type="ARBA" id="ARBA00023157"/>
    </source>
</evidence>
<evidence type="ECO:0000256" key="15">
    <source>
        <dbReference type="ARBA" id="ARBA00023170"/>
    </source>
</evidence>
<evidence type="ECO:0000256" key="12">
    <source>
        <dbReference type="ARBA" id="ARBA00022989"/>
    </source>
</evidence>
<keyword evidence="4" id="KW-0597">Phosphoprotein</keyword>
<feature type="domain" description="Protein kinase" evidence="21">
    <location>
        <begin position="444"/>
        <end position="727"/>
    </location>
</feature>
<evidence type="ECO:0000313" key="24">
    <source>
        <dbReference type="Proteomes" id="UP000594638"/>
    </source>
</evidence>
<evidence type="ECO:0000256" key="10">
    <source>
        <dbReference type="ARBA" id="ARBA00022777"/>
    </source>
</evidence>
<keyword evidence="5 19" id="KW-0808">Transferase</keyword>
<evidence type="ECO:0000256" key="2">
    <source>
        <dbReference type="ARBA" id="ARBA00022475"/>
    </source>
</evidence>
<dbReference type="AlphaFoldDB" id="A0A8S0QU66"/>
<dbReference type="InterPro" id="IPR000858">
    <property type="entry name" value="S_locus_glycoprot_dom"/>
</dbReference>
<dbReference type="SMART" id="SM00220">
    <property type="entry name" value="S_TKc"/>
    <property type="match status" value="1"/>
</dbReference>
<dbReference type="InterPro" id="IPR024171">
    <property type="entry name" value="SRK-like_kinase"/>
</dbReference>
<dbReference type="FunFam" id="2.90.10.10:FF:000009">
    <property type="entry name" value="Receptor-like serine/threonine-protein kinase SD1-8"/>
    <property type="match status" value="1"/>
</dbReference>
<evidence type="ECO:0000256" key="20">
    <source>
        <dbReference type="SAM" id="Phobius"/>
    </source>
</evidence>
<dbReference type="PANTHER" id="PTHR27002">
    <property type="entry name" value="RECEPTOR-LIKE SERINE/THREONINE-PROTEIN KINASE SD1-8"/>
    <property type="match status" value="1"/>
</dbReference>
<dbReference type="PROSITE" id="PS50011">
    <property type="entry name" value="PROTEIN_KINASE_DOM"/>
    <property type="match status" value="1"/>
</dbReference>
<reference evidence="23 24" key="1">
    <citation type="submission" date="2019-12" db="EMBL/GenBank/DDBJ databases">
        <authorList>
            <person name="Alioto T."/>
            <person name="Alioto T."/>
            <person name="Gomez Garrido J."/>
        </authorList>
    </citation>
    <scope>NUCLEOTIDE SEQUENCE [LARGE SCALE GENOMIC DNA]</scope>
</reference>
<keyword evidence="9 19" id="KW-0547">Nucleotide-binding</keyword>
<dbReference type="SUPFAM" id="SSF56112">
    <property type="entry name" value="Protein kinase-like (PK-like)"/>
    <property type="match status" value="1"/>
</dbReference>
<evidence type="ECO:0000256" key="11">
    <source>
        <dbReference type="ARBA" id="ARBA00022840"/>
    </source>
</evidence>
<keyword evidence="3 19" id="KW-0723">Serine/threonine-protein kinase</keyword>
<dbReference type="GO" id="GO:0030246">
    <property type="term" value="F:carbohydrate binding"/>
    <property type="evidence" value="ECO:0007669"/>
    <property type="project" value="UniProtKB-KW"/>
</dbReference>
<organism evidence="23 24">
    <name type="scientific">Olea europaea subsp. europaea</name>
    <dbReference type="NCBI Taxonomy" id="158383"/>
    <lineage>
        <taxon>Eukaryota</taxon>
        <taxon>Viridiplantae</taxon>
        <taxon>Streptophyta</taxon>
        <taxon>Embryophyta</taxon>
        <taxon>Tracheophyta</taxon>
        <taxon>Spermatophyta</taxon>
        <taxon>Magnoliopsida</taxon>
        <taxon>eudicotyledons</taxon>
        <taxon>Gunneridae</taxon>
        <taxon>Pentapetalae</taxon>
        <taxon>asterids</taxon>
        <taxon>lamiids</taxon>
        <taxon>Lamiales</taxon>
        <taxon>Oleaceae</taxon>
        <taxon>Oleeae</taxon>
        <taxon>Olea</taxon>
    </lineage>
</organism>
<feature type="domain" description="Bulb-type lectin" evidence="22">
    <location>
        <begin position="9"/>
        <end position="135"/>
    </location>
</feature>
<evidence type="ECO:0000256" key="4">
    <source>
        <dbReference type="ARBA" id="ARBA00022553"/>
    </source>
</evidence>
<evidence type="ECO:0000256" key="8">
    <source>
        <dbReference type="ARBA" id="ARBA00022734"/>
    </source>
</evidence>
<dbReference type="PANTHER" id="PTHR27002:SF812">
    <property type="entry name" value="RECEPTOR-LIKE SERINE_THREONINE-PROTEIN KINASE"/>
    <property type="match status" value="1"/>
</dbReference>
<keyword evidence="10 19" id="KW-0418">Kinase</keyword>
<keyword evidence="16" id="KW-0325">Glycoprotein</keyword>
<name>A0A8S0QU66_OLEEU</name>
<evidence type="ECO:0000256" key="18">
    <source>
        <dbReference type="ARBA" id="ARBA00048679"/>
    </source>
</evidence>
<comment type="subcellular location">
    <subcellularLocation>
        <location evidence="1">Cell membrane</location>
        <topology evidence="1">Single-pass type I membrane protein</topology>
    </subcellularLocation>
</comment>
<dbReference type="GO" id="GO:0005524">
    <property type="term" value="F:ATP binding"/>
    <property type="evidence" value="ECO:0007669"/>
    <property type="project" value="UniProtKB-KW"/>
</dbReference>
<keyword evidence="14" id="KW-1015">Disulfide bond</keyword>
<keyword evidence="15 23" id="KW-0675">Receptor</keyword>
<keyword evidence="12 20" id="KW-1133">Transmembrane helix</keyword>
<evidence type="ECO:0000259" key="21">
    <source>
        <dbReference type="PROSITE" id="PS50011"/>
    </source>
</evidence>
<keyword evidence="24" id="KW-1185">Reference proteome</keyword>
<evidence type="ECO:0000256" key="19">
    <source>
        <dbReference type="PIRNR" id="PIRNR000641"/>
    </source>
</evidence>
<dbReference type="Pfam" id="PF07714">
    <property type="entry name" value="PK_Tyr_Ser-Thr"/>
    <property type="match status" value="1"/>
</dbReference>
<dbReference type="InterPro" id="IPR001480">
    <property type="entry name" value="Bulb-type_lectin_dom"/>
</dbReference>
<keyword evidence="6 20" id="KW-0812">Transmembrane</keyword>
<evidence type="ECO:0000256" key="1">
    <source>
        <dbReference type="ARBA" id="ARBA00004251"/>
    </source>
</evidence>
<dbReference type="CDD" id="cd14066">
    <property type="entry name" value="STKc_IRAK"/>
    <property type="match status" value="1"/>
</dbReference>
<comment type="catalytic activity">
    <reaction evidence="18 19">
        <text>L-seryl-[protein] + ATP = O-phospho-L-seryl-[protein] + ADP + H(+)</text>
        <dbReference type="Rhea" id="RHEA:17989"/>
        <dbReference type="Rhea" id="RHEA-COMP:9863"/>
        <dbReference type="Rhea" id="RHEA-COMP:11604"/>
        <dbReference type="ChEBI" id="CHEBI:15378"/>
        <dbReference type="ChEBI" id="CHEBI:29999"/>
        <dbReference type="ChEBI" id="CHEBI:30616"/>
        <dbReference type="ChEBI" id="CHEBI:83421"/>
        <dbReference type="ChEBI" id="CHEBI:456216"/>
        <dbReference type="EC" id="2.7.11.1"/>
    </reaction>
</comment>
<evidence type="ECO:0000256" key="6">
    <source>
        <dbReference type="ARBA" id="ARBA00022692"/>
    </source>
</evidence>
<keyword evidence="8" id="KW-0430">Lectin</keyword>
<dbReference type="Gramene" id="OE9A115344T1">
    <property type="protein sequence ID" value="OE9A115344C1"/>
    <property type="gene ID" value="OE9A115344"/>
</dbReference>
<dbReference type="GO" id="GO:0005886">
    <property type="term" value="C:plasma membrane"/>
    <property type="evidence" value="ECO:0007669"/>
    <property type="project" value="UniProtKB-SubCell"/>
</dbReference>
<comment type="caution">
    <text evidence="23">The sequence shown here is derived from an EMBL/GenBank/DDBJ whole genome shotgun (WGS) entry which is preliminary data.</text>
</comment>
<dbReference type="FunFam" id="1.10.510.10:FF:000060">
    <property type="entry name" value="G-type lectin S-receptor-like serine/threonine-protein kinase"/>
    <property type="match status" value="1"/>
</dbReference>
<keyword evidence="7" id="KW-0732">Signal</keyword>
<evidence type="ECO:0000259" key="22">
    <source>
        <dbReference type="PROSITE" id="PS50927"/>
    </source>
</evidence>
<dbReference type="InterPro" id="IPR001245">
    <property type="entry name" value="Ser-Thr/Tyr_kinase_cat_dom"/>
</dbReference>
<dbReference type="GO" id="GO:0004674">
    <property type="term" value="F:protein serine/threonine kinase activity"/>
    <property type="evidence" value="ECO:0007669"/>
    <property type="project" value="UniProtKB-KW"/>
</dbReference>
<dbReference type="InterPro" id="IPR000719">
    <property type="entry name" value="Prot_kinase_dom"/>
</dbReference>
<dbReference type="GO" id="GO:0048544">
    <property type="term" value="P:recognition of pollen"/>
    <property type="evidence" value="ECO:0007669"/>
    <property type="project" value="InterPro"/>
</dbReference>
<dbReference type="Gene3D" id="3.30.200.20">
    <property type="entry name" value="Phosphorylase Kinase, domain 1"/>
    <property type="match status" value="1"/>
</dbReference>
<dbReference type="PROSITE" id="PS50927">
    <property type="entry name" value="BULB_LECTIN"/>
    <property type="match status" value="1"/>
</dbReference>
<dbReference type="PIRSF" id="PIRSF000641">
    <property type="entry name" value="SRK"/>
    <property type="match status" value="1"/>
</dbReference>
<dbReference type="Gene3D" id="1.10.510.10">
    <property type="entry name" value="Transferase(Phosphotransferase) domain 1"/>
    <property type="match status" value="1"/>
</dbReference>
<comment type="catalytic activity">
    <reaction evidence="17 19">
        <text>L-threonyl-[protein] + ATP = O-phospho-L-threonyl-[protein] + ADP + H(+)</text>
        <dbReference type="Rhea" id="RHEA:46608"/>
        <dbReference type="Rhea" id="RHEA-COMP:11060"/>
        <dbReference type="Rhea" id="RHEA-COMP:11605"/>
        <dbReference type="ChEBI" id="CHEBI:15378"/>
        <dbReference type="ChEBI" id="CHEBI:30013"/>
        <dbReference type="ChEBI" id="CHEBI:30616"/>
        <dbReference type="ChEBI" id="CHEBI:61977"/>
        <dbReference type="ChEBI" id="CHEBI:456216"/>
        <dbReference type="EC" id="2.7.11.1"/>
    </reaction>
</comment>
<dbReference type="PROSITE" id="PS00108">
    <property type="entry name" value="PROTEIN_KINASE_ST"/>
    <property type="match status" value="1"/>
</dbReference>
<evidence type="ECO:0000256" key="5">
    <source>
        <dbReference type="ARBA" id="ARBA00022679"/>
    </source>
</evidence>
<accession>A0A8S0QU66</accession>
<evidence type="ECO:0000256" key="13">
    <source>
        <dbReference type="ARBA" id="ARBA00023136"/>
    </source>
</evidence>
<dbReference type="SMART" id="SM00108">
    <property type="entry name" value="B_lectin"/>
    <property type="match status" value="1"/>
</dbReference>
<evidence type="ECO:0000256" key="16">
    <source>
        <dbReference type="ARBA" id="ARBA00023180"/>
    </source>
</evidence>
<evidence type="ECO:0000256" key="3">
    <source>
        <dbReference type="ARBA" id="ARBA00022527"/>
    </source>
</evidence>
<comment type="similarity">
    <text evidence="19">Belongs to the protein kinase superfamily. Ser/Thr protein kinase family.</text>
</comment>
<protein>
    <recommendedName>
        <fullName evidence="19">Receptor-like serine/threonine-protein kinase</fullName>
        <ecNumber evidence="19">2.7.11.1</ecNumber>
    </recommendedName>
</protein>
<evidence type="ECO:0000256" key="7">
    <source>
        <dbReference type="ARBA" id="ARBA00022729"/>
    </source>
</evidence>
<dbReference type="Gene3D" id="2.90.10.10">
    <property type="entry name" value="Bulb-type lectin domain"/>
    <property type="match status" value="1"/>
</dbReference>
<proteinExistence type="inferred from homology"/>
<evidence type="ECO:0000256" key="9">
    <source>
        <dbReference type="ARBA" id="ARBA00022741"/>
    </source>
</evidence>
<dbReference type="Pfam" id="PF01453">
    <property type="entry name" value="B_lectin"/>
    <property type="match status" value="1"/>
</dbReference>
<sequence length="760" mass="84752">MEGKLCLGSDKLPEGNSLSGSDTIISEDGTFELGFFSKTGTSDNNLYLGIWYKNITEKTIAWVANREKPMRNTAGSRLRISADGDGNLILFDESDKVWSTNMSSVFPASVEAVLLDVGNLIVRDVAKKSVIYWQSFDHPTDTWLPEGKLGFNKINGNMQQLTSWKNADDVSTGMFSVGISPNETNKYFLEWNKSKSYWSSGSWNGTIFSSVPELSYGKKFVFVSNENESYYTYTNVDTAVLSMLRITPSGKFEQLTSFKSSSNLSVSFVQPRKESDIYASCGAFGIFSNNSSTTCSCLQGFSPISAEATGRNDWFGGCERKLTLQCENSTSGKGKIDEQDLYLKVSNADLPNTAGKRKILPVVLAVLVPLVVLVSVCFIGCFYKRKIKQKGTRKKSSKQDLLSFDFSYIGNRANDETNLQKGRKEDFDLPMFSYASVSKATDNFSAETKLGEGGFGPVYRGKLLNGLEIAAKRLSQRSVQGFVEFRNEVELIAKLQHRNLVRLLGCCVDQDESILIYEYLPNKSLDFWLFDLKKEKILDWATRVQIIEGIAQGLVYLHEYSRMRVVHRDLKTSNILLDNEMNPKISDFGMARIFGGNNSNINTQRIVGTYGYMAPEYAVEGFFFFKSDVFSFGVLVLEILSGKKNTGFYEEDCLSLLGRTWELWTSNRAVELMDPTLGSPKPSLLRYINLGLLCVQDNPRHRPTMSTVISMLNNEVAPLPAPKQPAFTTGRSMINTASSSNSTAGNYSLNDLSLSMVEPK</sequence>
<evidence type="ECO:0000313" key="23">
    <source>
        <dbReference type="EMBL" id="CAA2969306.1"/>
    </source>
</evidence>